<accession>A0AAW1GRV6</accession>
<dbReference type="EMBL" id="JBDFQZ010000014">
    <property type="protein sequence ID" value="KAK9665086.1"/>
    <property type="molecule type" value="Genomic_DNA"/>
</dbReference>
<organism evidence="2 3">
    <name type="scientific">Saponaria officinalis</name>
    <name type="common">Common soapwort</name>
    <name type="synonym">Lychnis saponaria</name>
    <dbReference type="NCBI Taxonomy" id="3572"/>
    <lineage>
        <taxon>Eukaryota</taxon>
        <taxon>Viridiplantae</taxon>
        <taxon>Streptophyta</taxon>
        <taxon>Embryophyta</taxon>
        <taxon>Tracheophyta</taxon>
        <taxon>Spermatophyta</taxon>
        <taxon>Magnoliopsida</taxon>
        <taxon>eudicotyledons</taxon>
        <taxon>Gunneridae</taxon>
        <taxon>Pentapetalae</taxon>
        <taxon>Caryophyllales</taxon>
        <taxon>Caryophyllaceae</taxon>
        <taxon>Caryophylleae</taxon>
        <taxon>Saponaria</taxon>
    </lineage>
</organism>
<dbReference type="AlphaFoldDB" id="A0AAW1GRV6"/>
<protein>
    <submittedName>
        <fullName evidence="2">Uncharacterized protein</fullName>
    </submittedName>
</protein>
<sequence length="82" mass="9115">MASSNMFSRVSLVVLVIFSLFACHECTRVNKELSMTPVTSESSCRPAFTEHNVQCGVCVRHGVLIGCNWKTVADCEKQCLHH</sequence>
<evidence type="ECO:0000313" key="2">
    <source>
        <dbReference type="EMBL" id="KAK9665086.1"/>
    </source>
</evidence>
<feature type="chain" id="PRO_5043430112" evidence="1">
    <location>
        <begin position="27"/>
        <end position="82"/>
    </location>
</feature>
<gene>
    <name evidence="2" type="ORF">RND81_14G089400</name>
</gene>
<reference evidence="2" key="1">
    <citation type="submission" date="2024-03" db="EMBL/GenBank/DDBJ databases">
        <title>WGS assembly of Saponaria officinalis var. Norfolk2.</title>
        <authorList>
            <person name="Jenkins J."/>
            <person name="Shu S."/>
            <person name="Grimwood J."/>
            <person name="Barry K."/>
            <person name="Goodstein D."/>
            <person name="Schmutz J."/>
            <person name="Leebens-Mack J."/>
            <person name="Osbourn A."/>
        </authorList>
    </citation>
    <scope>NUCLEOTIDE SEQUENCE [LARGE SCALE GENOMIC DNA]</scope>
    <source>
        <strain evidence="2">JIC</strain>
    </source>
</reference>
<proteinExistence type="predicted"/>
<dbReference type="Proteomes" id="UP001443914">
    <property type="component" value="Unassembled WGS sequence"/>
</dbReference>
<feature type="signal peptide" evidence="1">
    <location>
        <begin position="1"/>
        <end position="26"/>
    </location>
</feature>
<comment type="caution">
    <text evidence="2">The sequence shown here is derived from an EMBL/GenBank/DDBJ whole genome shotgun (WGS) entry which is preliminary data.</text>
</comment>
<keyword evidence="3" id="KW-1185">Reference proteome</keyword>
<evidence type="ECO:0000256" key="1">
    <source>
        <dbReference type="SAM" id="SignalP"/>
    </source>
</evidence>
<keyword evidence="1" id="KW-0732">Signal</keyword>
<evidence type="ECO:0000313" key="3">
    <source>
        <dbReference type="Proteomes" id="UP001443914"/>
    </source>
</evidence>
<name>A0AAW1GRV6_SAPOF</name>